<feature type="transmembrane region" description="Helical" evidence="6">
    <location>
        <begin position="333"/>
        <end position="351"/>
    </location>
</feature>
<accession>A0A410QEL4</accession>
<dbReference type="OrthoDB" id="45037at2"/>
<feature type="transmembrane region" description="Helical" evidence="6">
    <location>
        <begin position="77"/>
        <end position="97"/>
    </location>
</feature>
<feature type="transmembrane region" description="Helical" evidence="6">
    <location>
        <begin position="135"/>
        <end position="154"/>
    </location>
</feature>
<dbReference type="PANTHER" id="PTHR47089">
    <property type="entry name" value="ABC TRANSPORTER, PERMEASE PROTEIN"/>
    <property type="match status" value="1"/>
</dbReference>
<dbReference type="KEGG" id="spoa:EQM13_13030"/>
<dbReference type="GO" id="GO:0022857">
    <property type="term" value="F:transmembrane transporter activity"/>
    <property type="evidence" value="ECO:0007669"/>
    <property type="project" value="InterPro"/>
</dbReference>
<keyword evidence="3 6" id="KW-0812">Transmembrane</keyword>
<feature type="transmembrane region" description="Helical" evidence="6">
    <location>
        <begin position="293"/>
        <end position="313"/>
    </location>
</feature>
<proteinExistence type="predicted"/>
<dbReference type="CDD" id="cd06580">
    <property type="entry name" value="TM_PBP1_transp_TpRbsC_like"/>
    <property type="match status" value="1"/>
</dbReference>
<evidence type="ECO:0000313" key="8">
    <source>
        <dbReference type="Proteomes" id="UP000287969"/>
    </source>
</evidence>
<evidence type="ECO:0000256" key="1">
    <source>
        <dbReference type="ARBA" id="ARBA00004651"/>
    </source>
</evidence>
<dbReference type="InterPro" id="IPR001851">
    <property type="entry name" value="ABC_transp_permease"/>
</dbReference>
<feature type="transmembrane region" description="Helical" evidence="6">
    <location>
        <begin position="48"/>
        <end position="70"/>
    </location>
</feature>
<organism evidence="7 8">
    <name type="scientific">Acidilutibacter cellobiosedens</name>
    <dbReference type="NCBI Taxonomy" id="2507161"/>
    <lineage>
        <taxon>Bacteria</taxon>
        <taxon>Bacillati</taxon>
        <taxon>Bacillota</taxon>
        <taxon>Tissierellia</taxon>
        <taxon>Tissierellales</taxon>
        <taxon>Acidilutibacteraceae</taxon>
        <taxon>Acidilutibacter</taxon>
    </lineage>
</organism>
<keyword evidence="5 6" id="KW-0472">Membrane</keyword>
<feature type="transmembrane region" description="Helical" evidence="6">
    <location>
        <begin position="7"/>
        <end position="28"/>
    </location>
</feature>
<feature type="transmembrane region" description="Helical" evidence="6">
    <location>
        <begin position="253"/>
        <end position="273"/>
    </location>
</feature>
<protein>
    <submittedName>
        <fullName evidence="7">ABC transporter permease</fullName>
    </submittedName>
</protein>
<evidence type="ECO:0000313" key="7">
    <source>
        <dbReference type="EMBL" id="QAT62421.1"/>
    </source>
</evidence>
<dbReference type="EMBL" id="CP035282">
    <property type="protein sequence ID" value="QAT62421.1"/>
    <property type="molecule type" value="Genomic_DNA"/>
</dbReference>
<evidence type="ECO:0000256" key="4">
    <source>
        <dbReference type="ARBA" id="ARBA00022989"/>
    </source>
</evidence>
<feature type="transmembrane region" description="Helical" evidence="6">
    <location>
        <begin position="205"/>
        <end position="223"/>
    </location>
</feature>
<dbReference type="GO" id="GO:0005886">
    <property type="term" value="C:plasma membrane"/>
    <property type="evidence" value="ECO:0007669"/>
    <property type="project" value="UniProtKB-SubCell"/>
</dbReference>
<keyword evidence="8" id="KW-1185">Reference proteome</keyword>
<evidence type="ECO:0000256" key="3">
    <source>
        <dbReference type="ARBA" id="ARBA00022692"/>
    </source>
</evidence>
<name>A0A410QEL4_9FIRM</name>
<feature type="transmembrane region" description="Helical" evidence="6">
    <location>
        <begin position="103"/>
        <end position="123"/>
    </location>
</feature>
<dbReference type="RefSeq" id="WP_071140004.1">
    <property type="nucleotide sequence ID" value="NZ_CP035282.1"/>
</dbReference>
<evidence type="ECO:0000256" key="6">
    <source>
        <dbReference type="SAM" id="Phobius"/>
    </source>
</evidence>
<keyword evidence="4 6" id="KW-1133">Transmembrane helix</keyword>
<sequence length="374" mass="40291">MKKNRFKYTAISILIGLIVGAIILGVSGFNPFEAYWIMITGVFGSSKYISWTIIRSTSVIITGISVAFAFRTGLFNIGAEGQFIIGAMAATLVGYFWHLPPIVHVIVAFSAACIAAAIWGGIAGAIKSKFGINEVITSIMLNWIALYLNNYVIFWDKFKRPNSEASYKILESAQSSILTNWKLTEAGRTWISNHPLIGGFIDPPINIGFIVAILLAFLINYILNNTTLGYQLRAVGFNKDASEYGGINVKRNIVVAMMISGAISGAAGALHVLGVSNEISVLAAMEGNGFNGMAVSLIAGNNPIGCIFAGLLFGGLTYGGHKLQPIMGAPSEVINIMIGTIVFFIAMPKFVQMIVDRKGNFKIVKRGEKVESDK</sequence>
<evidence type="ECO:0000256" key="5">
    <source>
        <dbReference type="ARBA" id="ARBA00023136"/>
    </source>
</evidence>
<evidence type="ECO:0000256" key="2">
    <source>
        <dbReference type="ARBA" id="ARBA00022475"/>
    </source>
</evidence>
<dbReference type="Pfam" id="PF02653">
    <property type="entry name" value="BPD_transp_2"/>
    <property type="match status" value="1"/>
</dbReference>
<dbReference type="AlphaFoldDB" id="A0A410QEL4"/>
<comment type="subcellular location">
    <subcellularLocation>
        <location evidence="1">Cell membrane</location>
        <topology evidence="1">Multi-pass membrane protein</topology>
    </subcellularLocation>
</comment>
<keyword evidence="2" id="KW-1003">Cell membrane</keyword>
<dbReference type="PANTHER" id="PTHR47089:SF1">
    <property type="entry name" value="GUANOSINE ABC TRANSPORTER PERMEASE PROTEIN NUPP"/>
    <property type="match status" value="1"/>
</dbReference>
<gene>
    <name evidence="7" type="ORF">EQM13_13030</name>
</gene>
<dbReference type="Proteomes" id="UP000287969">
    <property type="component" value="Chromosome"/>
</dbReference>
<reference evidence="8" key="1">
    <citation type="submission" date="2019-01" db="EMBL/GenBank/DDBJ databases">
        <title>Draft genomes of a novel of Sporanaerobacter strains.</title>
        <authorList>
            <person name="Ma S."/>
        </authorList>
    </citation>
    <scope>NUCLEOTIDE SEQUENCE [LARGE SCALE GENOMIC DNA]</scope>
    <source>
        <strain evidence="8">NJN-17</strain>
    </source>
</reference>